<sequence length="574" mass="61207">MPPMKPPLAVVSASRARVCLQCTPASILFRLTTKQQQQRYALPGSGAAASTSATSPSSLSEKITKATQWPQNFFVASAPVPSLRGVATTIATTSPPVTNTTSSTHNSESKIASATSAEPSSSKEDITGSSTADNNMSEYQAVRLRRRARRNALAAEFASASGNPSSTTPSDGATTFPPDASALLGAAAAKAPASSLKRHLSALLSLSKPRLTVLVVLSAMAPYALYPSPDLLSPSLTEAPSLSPLTLLFLTSGTALCSASANALNMLYEPKTDAMMSRTRNRPLVRQILTKRAAVGFAVACALLGITSLYFGVNPTVSFLGAANIVIYAGIYTPMKRLSAINTWVGAVVGGVPPLMGWAAAAGESATGEVSSSKELLFNFPSLSDETLGPNQSQPSVSSSGGWLLSALLFAWQFPHFMALSHPIRDEYRAAGLRMLSWVNPARNSRVALRYSLTFFPICFALCWAGVTEWSFAATSLPVNGWLAWKALGFWKRQGHAGSARGLFWASVWHLPGVMVLALLQKKDMWGRVWESLFGEGRAAIGEEEEDEDGEHEWVYIDELEDEGLPPQTSEKKT</sequence>
<accession>A0AAD5RT94</accession>
<comment type="subcellular location">
    <subcellularLocation>
        <location evidence="2">Mitochondrion membrane</location>
        <topology evidence="2">Multi-pass membrane protein</topology>
    </subcellularLocation>
</comment>
<protein>
    <recommendedName>
        <fullName evidence="4">Protoheme IX farnesyltransferase, mitochondrial</fullName>
    </recommendedName>
    <alternativeName>
        <fullName evidence="12">Heme O synthase</fullName>
    </alternativeName>
</protein>
<dbReference type="PANTHER" id="PTHR43448">
    <property type="entry name" value="PROTOHEME IX FARNESYLTRANSFERASE, MITOCHONDRIAL"/>
    <property type="match status" value="1"/>
</dbReference>
<dbReference type="InterPro" id="IPR044878">
    <property type="entry name" value="UbiA_sf"/>
</dbReference>
<feature type="compositionally biased region" description="Low complexity" evidence="13">
    <location>
        <begin position="91"/>
        <end position="106"/>
    </location>
</feature>
<feature type="transmembrane region" description="Helical" evidence="14">
    <location>
        <begin position="341"/>
        <end position="361"/>
    </location>
</feature>
<feature type="compositionally biased region" description="Polar residues" evidence="13">
    <location>
        <begin position="109"/>
        <end position="120"/>
    </location>
</feature>
<keyword evidence="11 14" id="KW-0472">Membrane</keyword>
<dbReference type="GO" id="GO:0031966">
    <property type="term" value="C:mitochondrial membrane"/>
    <property type="evidence" value="ECO:0007669"/>
    <property type="project" value="UniProtKB-SubCell"/>
</dbReference>
<dbReference type="GO" id="GO:0006784">
    <property type="term" value="P:heme A biosynthetic process"/>
    <property type="evidence" value="ECO:0007669"/>
    <property type="project" value="TreeGrafter"/>
</dbReference>
<comment type="similarity">
    <text evidence="3">Belongs to the UbiA prenyltransferase family.</text>
</comment>
<dbReference type="AlphaFoldDB" id="A0AAD5RT94"/>
<feature type="transmembrane region" description="Helical" evidence="14">
    <location>
        <begin position="502"/>
        <end position="520"/>
    </location>
</feature>
<evidence type="ECO:0000256" key="2">
    <source>
        <dbReference type="ARBA" id="ARBA00004225"/>
    </source>
</evidence>
<evidence type="ECO:0000256" key="9">
    <source>
        <dbReference type="ARBA" id="ARBA00023128"/>
    </source>
</evidence>
<feature type="transmembrane region" description="Helical" evidence="14">
    <location>
        <begin position="289"/>
        <end position="311"/>
    </location>
</feature>
<reference evidence="15" key="1">
    <citation type="submission" date="2022-07" db="EMBL/GenBank/DDBJ databases">
        <title>Draft genome sequence of Zalerion maritima ATCC 34329, a (micro)plastics degrading marine fungus.</title>
        <authorList>
            <person name="Paco A."/>
            <person name="Goncalves M.F.M."/>
            <person name="Rocha-Santos T.A.P."/>
            <person name="Alves A."/>
        </authorList>
    </citation>
    <scope>NUCLEOTIDE SEQUENCE</scope>
    <source>
        <strain evidence="15">ATCC 34329</strain>
    </source>
</reference>
<dbReference type="GO" id="GO:0008495">
    <property type="term" value="F:protoheme IX farnesyltransferase activity"/>
    <property type="evidence" value="ECO:0007669"/>
    <property type="project" value="InterPro"/>
</dbReference>
<evidence type="ECO:0000256" key="3">
    <source>
        <dbReference type="ARBA" id="ARBA00005985"/>
    </source>
</evidence>
<dbReference type="HAMAP" id="MF_00154">
    <property type="entry name" value="CyoE_CtaB"/>
    <property type="match status" value="1"/>
</dbReference>
<feature type="region of interest" description="Disordered" evidence="13">
    <location>
        <begin position="91"/>
        <end position="137"/>
    </location>
</feature>
<keyword evidence="9" id="KW-0496">Mitochondrion</keyword>
<keyword evidence="6 14" id="KW-0812">Transmembrane</keyword>
<evidence type="ECO:0000256" key="13">
    <source>
        <dbReference type="SAM" id="MobiDB-lite"/>
    </source>
</evidence>
<dbReference type="Pfam" id="PF01040">
    <property type="entry name" value="UbiA"/>
    <property type="match status" value="1"/>
</dbReference>
<dbReference type="InterPro" id="IPR006369">
    <property type="entry name" value="Protohaem_IX_farnesylTrfase"/>
</dbReference>
<dbReference type="EMBL" id="JAKWBI020000101">
    <property type="protein sequence ID" value="KAJ2902811.1"/>
    <property type="molecule type" value="Genomic_DNA"/>
</dbReference>
<evidence type="ECO:0000256" key="1">
    <source>
        <dbReference type="ARBA" id="ARBA00004013"/>
    </source>
</evidence>
<keyword evidence="16" id="KW-1185">Reference proteome</keyword>
<dbReference type="InterPro" id="IPR000537">
    <property type="entry name" value="UbiA_prenyltransferase"/>
</dbReference>
<evidence type="ECO:0000256" key="12">
    <source>
        <dbReference type="ARBA" id="ARBA00030253"/>
    </source>
</evidence>
<evidence type="ECO:0000256" key="7">
    <source>
        <dbReference type="ARBA" id="ARBA00022946"/>
    </source>
</evidence>
<feature type="compositionally biased region" description="Low complexity" evidence="13">
    <location>
        <begin position="42"/>
        <end position="60"/>
    </location>
</feature>
<evidence type="ECO:0000256" key="6">
    <source>
        <dbReference type="ARBA" id="ARBA00022692"/>
    </source>
</evidence>
<evidence type="ECO:0000256" key="14">
    <source>
        <dbReference type="SAM" id="Phobius"/>
    </source>
</evidence>
<feature type="compositionally biased region" description="Polar residues" evidence="13">
    <location>
        <begin position="161"/>
        <end position="173"/>
    </location>
</feature>
<dbReference type="CDD" id="cd13957">
    <property type="entry name" value="PT_UbiA_Cox10"/>
    <property type="match status" value="1"/>
</dbReference>
<keyword evidence="5" id="KW-0808">Transferase</keyword>
<comment type="function">
    <text evidence="1">Converts protoheme IX and farnesyl diphosphate to heme O.</text>
</comment>
<name>A0AAD5RT94_9PEZI</name>
<feature type="transmembrane region" description="Helical" evidence="14">
    <location>
        <begin position="401"/>
        <end position="420"/>
    </location>
</feature>
<proteinExistence type="inferred from homology"/>
<feature type="transmembrane region" description="Helical" evidence="14">
    <location>
        <begin position="448"/>
        <end position="467"/>
    </location>
</feature>
<keyword evidence="7" id="KW-0809">Transit peptide</keyword>
<gene>
    <name evidence="15" type="ORF">MKZ38_000092</name>
</gene>
<feature type="region of interest" description="Disordered" evidence="13">
    <location>
        <begin position="42"/>
        <end position="62"/>
    </location>
</feature>
<evidence type="ECO:0000256" key="4">
    <source>
        <dbReference type="ARBA" id="ARBA00016335"/>
    </source>
</evidence>
<evidence type="ECO:0000313" key="16">
    <source>
        <dbReference type="Proteomes" id="UP001201980"/>
    </source>
</evidence>
<feature type="transmembrane region" description="Helical" evidence="14">
    <location>
        <begin position="246"/>
        <end position="268"/>
    </location>
</feature>
<evidence type="ECO:0000313" key="15">
    <source>
        <dbReference type="EMBL" id="KAJ2902811.1"/>
    </source>
</evidence>
<feature type="compositionally biased region" description="Polar residues" evidence="13">
    <location>
        <begin position="127"/>
        <end position="137"/>
    </location>
</feature>
<feature type="transmembrane region" description="Helical" evidence="14">
    <location>
        <begin position="317"/>
        <end position="334"/>
    </location>
</feature>
<dbReference type="Proteomes" id="UP001201980">
    <property type="component" value="Unassembled WGS sequence"/>
</dbReference>
<comment type="caution">
    <text evidence="15">The sequence shown here is derived from an EMBL/GenBank/DDBJ whole genome shotgun (WGS) entry which is preliminary data.</text>
</comment>
<dbReference type="PANTHER" id="PTHR43448:SF2">
    <property type="entry name" value="PROTOHEME IX FARNESYLTRANSFERASE, MITOCHONDRIAL"/>
    <property type="match status" value="1"/>
</dbReference>
<keyword evidence="10" id="KW-0350">Heme biosynthesis</keyword>
<evidence type="ECO:0000256" key="10">
    <source>
        <dbReference type="ARBA" id="ARBA00023133"/>
    </source>
</evidence>
<keyword evidence="8 14" id="KW-1133">Transmembrane helix</keyword>
<organism evidence="15 16">
    <name type="scientific">Zalerion maritima</name>
    <dbReference type="NCBI Taxonomy" id="339359"/>
    <lineage>
        <taxon>Eukaryota</taxon>
        <taxon>Fungi</taxon>
        <taxon>Dikarya</taxon>
        <taxon>Ascomycota</taxon>
        <taxon>Pezizomycotina</taxon>
        <taxon>Sordariomycetes</taxon>
        <taxon>Lulworthiomycetidae</taxon>
        <taxon>Lulworthiales</taxon>
        <taxon>Lulworthiaceae</taxon>
        <taxon>Zalerion</taxon>
    </lineage>
</organism>
<dbReference type="FunFam" id="1.10.357.140:FF:000004">
    <property type="entry name" value="Protoheme IX farnesyltransferase, mitochondrial"/>
    <property type="match status" value="1"/>
</dbReference>
<feature type="region of interest" description="Disordered" evidence="13">
    <location>
        <begin position="155"/>
        <end position="177"/>
    </location>
</feature>
<evidence type="ECO:0000256" key="11">
    <source>
        <dbReference type="ARBA" id="ARBA00023136"/>
    </source>
</evidence>
<evidence type="ECO:0000256" key="5">
    <source>
        <dbReference type="ARBA" id="ARBA00022679"/>
    </source>
</evidence>
<dbReference type="Gene3D" id="1.10.357.140">
    <property type="entry name" value="UbiA prenyltransferase"/>
    <property type="match status" value="1"/>
</dbReference>
<evidence type="ECO:0000256" key="8">
    <source>
        <dbReference type="ARBA" id="ARBA00022989"/>
    </source>
</evidence>